<comment type="caution">
    <text evidence="7">The sequence shown here is derived from an EMBL/GenBank/DDBJ whole genome shotgun (WGS) entry which is preliminary data.</text>
</comment>
<evidence type="ECO:0000256" key="5">
    <source>
        <dbReference type="RuleBase" id="RU000383"/>
    </source>
</evidence>
<evidence type="ECO:0000256" key="2">
    <source>
        <dbReference type="ARBA" id="ARBA00022618"/>
    </source>
</evidence>
<evidence type="ECO:0000313" key="7">
    <source>
        <dbReference type="EMBL" id="GMH14666.1"/>
    </source>
</evidence>
<feature type="domain" description="Cyclin-like" evidence="6">
    <location>
        <begin position="102"/>
        <end position="190"/>
    </location>
</feature>
<dbReference type="Proteomes" id="UP001279734">
    <property type="component" value="Unassembled WGS sequence"/>
</dbReference>
<dbReference type="PROSITE" id="PS00292">
    <property type="entry name" value="CYCLINS"/>
    <property type="match status" value="1"/>
</dbReference>
<evidence type="ECO:0000256" key="3">
    <source>
        <dbReference type="ARBA" id="ARBA00023127"/>
    </source>
</evidence>
<keyword evidence="4" id="KW-0131">Cell cycle</keyword>
<dbReference type="SMART" id="SM00385">
    <property type="entry name" value="CYCLIN"/>
    <property type="match status" value="1"/>
</dbReference>
<dbReference type="GO" id="GO:0051301">
    <property type="term" value="P:cell division"/>
    <property type="evidence" value="ECO:0007669"/>
    <property type="project" value="UniProtKB-KW"/>
</dbReference>
<keyword evidence="3 5" id="KW-0195">Cyclin</keyword>
<keyword evidence="8" id="KW-1185">Reference proteome</keyword>
<accession>A0AAD3SQG8</accession>
<dbReference type="FunFam" id="1.10.472.10:FF:000060">
    <property type="entry name" value="D6-type cyclin"/>
    <property type="match status" value="1"/>
</dbReference>
<gene>
    <name evidence="7" type="ORF">Nepgr_016507</name>
</gene>
<protein>
    <recommendedName>
        <fullName evidence="6">Cyclin-like domain-containing protein</fullName>
    </recommendedName>
</protein>
<dbReference type="InterPro" id="IPR006671">
    <property type="entry name" value="Cyclin_N"/>
</dbReference>
<name>A0AAD3SQG8_NEPGR</name>
<dbReference type="Gene3D" id="1.10.472.10">
    <property type="entry name" value="Cyclin-like"/>
    <property type="match status" value="2"/>
</dbReference>
<dbReference type="InterPro" id="IPR004367">
    <property type="entry name" value="Cyclin_C-dom"/>
</dbReference>
<evidence type="ECO:0000256" key="4">
    <source>
        <dbReference type="ARBA" id="ARBA00023306"/>
    </source>
</evidence>
<proteinExistence type="inferred from homology"/>
<dbReference type="InterPro" id="IPR039361">
    <property type="entry name" value="Cyclin"/>
</dbReference>
<evidence type="ECO:0000259" key="6">
    <source>
        <dbReference type="SMART" id="SM00385"/>
    </source>
</evidence>
<dbReference type="InterPro" id="IPR036915">
    <property type="entry name" value="Cyclin-like_sf"/>
</dbReference>
<dbReference type="InterPro" id="IPR048258">
    <property type="entry name" value="Cyclins_cyclin-box"/>
</dbReference>
<dbReference type="EMBL" id="BSYO01000014">
    <property type="protein sequence ID" value="GMH14666.1"/>
    <property type="molecule type" value="Genomic_DNA"/>
</dbReference>
<dbReference type="AlphaFoldDB" id="A0AAD3SQG8"/>
<dbReference type="CDD" id="cd20544">
    <property type="entry name" value="CYCLIN_AtCycD-like_rpt2"/>
    <property type="match status" value="1"/>
</dbReference>
<evidence type="ECO:0000313" key="8">
    <source>
        <dbReference type="Proteomes" id="UP001279734"/>
    </source>
</evidence>
<dbReference type="InterPro" id="IPR013763">
    <property type="entry name" value="Cyclin-like_dom"/>
</dbReference>
<keyword evidence="2" id="KW-0132">Cell division</keyword>
<dbReference type="FunFam" id="1.10.472.10:FF:000040">
    <property type="entry name" value="D6-type cyclin"/>
    <property type="match status" value="1"/>
</dbReference>
<reference evidence="7" key="1">
    <citation type="submission" date="2023-05" db="EMBL/GenBank/DDBJ databases">
        <title>Nepenthes gracilis genome sequencing.</title>
        <authorList>
            <person name="Fukushima K."/>
        </authorList>
    </citation>
    <scope>NUCLEOTIDE SEQUENCE</scope>
    <source>
        <strain evidence="7">SING2019-196</strain>
    </source>
</reference>
<organism evidence="7 8">
    <name type="scientific">Nepenthes gracilis</name>
    <name type="common">Slender pitcher plant</name>
    <dbReference type="NCBI Taxonomy" id="150966"/>
    <lineage>
        <taxon>Eukaryota</taxon>
        <taxon>Viridiplantae</taxon>
        <taxon>Streptophyta</taxon>
        <taxon>Embryophyta</taxon>
        <taxon>Tracheophyta</taxon>
        <taxon>Spermatophyta</taxon>
        <taxon>Magnoliopsida</taxon>
        <taxon>eudicotyledons</taxon>
        <taxon>Gunneridae</taxon>
        <taxon>Pentapetalae</taxon>
        <taxon>Caryophyllales</taxon>
        <taxon>Nepenthaceae</taxon>
        <taxon>Nepenthes</taxon>
    </lineage>
</organism>
<dbReference type="Pfam" id="PF02984">
    <property type="entry name" value="Cyclin_C"/>
    <property type="match status" value="1"/>
</dbReference>
<sequence>MEETFDCKALKLPSDENGDVCFDQLDDGGANDDDDQNHQKFNNQSPCYATIRSESLIRIPIASEESFFLMIESEGKCLPSDDYARRLRSGKLGLSVRTEALEWIWKAHNHYGFGASSFCLSMNYLDRFLSVREVPKGKPWAMQLLALACLSIAAKMEETLVPPSMELQVGDPKFLFEAKTIQRMELMVLGTLDWKMRALTPCSFIEHFLMKISDENPLSSAVIDRSTRLIVSTIKDIDFLEFKPYQIAAAVAISVSGDRQTEDIDEAFSSSAYFEKEKVMKCVQLIKDLSLISSSVANVGSGSGQSVPQSPVGVLDAARFIYKSD</sequence>
<dbReference type="SUPFAM" id="SSF47954">
    <property type="entry name" value="Cyclin-like"/>
    <property type="match status" value="2"/>
</dbReference>
<comment type="similarity">
    <text evidence="1">Belongs to the cyclin family. Cyclin D subfamily.</text>
</comment>
<evidence type="ECO:0000256" key="1">
    <source>
        <dbReference type="ARBA" id="ARBA00009065"/>
    </source>
</evidence>
<dbReference type="Pfam" id="PF00134">
    <property type="entry name" value="Cyclin_N"/>
    <property type="match status" value="1"/>
</dbReference>
<dbReference type="PANTHER" id="PTHR10177">
    <property type="entry name" value="CYCLINS"/>
    <property type="match status" value="1"/>
</dbReference>
<dbReference type="CDD" id="cd20543">
    <property type="entry name" value="CYCLIN_AtCycD-like_rpt1"/>
    <property type="match status" value="1"/>
</dbReference>